<name>A0A0P0UT93_9GAMM</name>
<sequence length="263" mass="28644">MLNKKVYVNGVSVIIPGMEDSSESLKILKGHKNWQAKALSKMIPSLLPANEARRTTTVIRLALKVIELVEYNNDITLAVFASSEGDLGITDKICKTLATETKMVSPTLFHNSVHNAPAGYFSISANMKTPSTSLSAGDNTFSAGLIEAVSQVLVEENDVLLVAYDNVIPDNLDGFRHFEYPVAISLLLSANKEIGTIASIDISIADQQQRITQCFNDSLEKVRVGNPIGLGLPLVEALVSKMDTKIFIPYLNKNQLLVKVNNV</sequence>
<dbReference type="STRING" id="1303921.BSEPE_1339"/>
<feature type="domain" description="Beta-ketoacyl synthase-like N-terminal" evidence="1">
    <location>
        <begin position="40"/>
        <end position="208"/>
    </location>
</feature>
<evidence type="ECO:0000313" key="2">
    <source>
        <dbReference type="EMBL" id="BAS68322.1"/>
    </source>
</evidence>
<organism evidence="2 3">
    <name type="scientific">endosymbiont of Bathymodiolus septemdierum str. Myojin knoll</name>
    <dbReference type="NCBI Taxonomy" id="1303921"/>
    <lineage>
        <taxon>Bacteria</taxon>
        <taxon>Pseudomonadati</taxon>
        <taxon>Pseudomonadota</taxon>
        <taxon>Gammaproteobacteria</taxon>
        <taxon>sulfur-oxidizing symbionts</taxon>
    </lineage>
</organism>
<dbReference type="KEGG" id="ebh:BSEPE_1339"/>
<reference evidence="2 3" key="1">
    <citation type="journal article" date="2000" name="Mar. Ecol. Prog. Ser.">
        <title>Phylogenetic characterization of endosymbionts in three hydrothermal vent mussels: influence on host distributions.</title>
        <authorList>
            <person name="Fujiwara Y."/>
            <person name="Takai K."/>
            <person name="Uematsu K."/>
            <person name="Tsuchida S."/>
            <person name="Hunt J.C."/>
            <person name="Hashimoto J."/>
        </authorList>
    </citation>
    <scope>NUCLEOTIDE SEQUENCE [LARGE SCALE GENOMIC DNA]</scope>
    <source>
        <strain evidence="2 3">Myojin Knoll</strain>
    </source>
</reference>
<reference evidence="2 3" key="2">
    <citation type="journal article" date="2016" name="ISME J.">
        <title>Heterogeneous composition of key metabolic gene clusters in a vent mussel symbiont population.</title>
        <authorList>
            <person name="Ikuta T."/>
            <person name="Takaki Y."/>
            <person name="Nagai Y."/>
            <person name="Shimamura S."/>
            <person name="Tsuda M."/>
            <person name="Kawagucci S."/>
            <person name="Aoki Y."/>
            <person name="Inoue K."/>
            <person name="Teruya M."/>
            <person name="Satou K."/>
            <person name="Teruya K."/>
            <person name="Shimoji M."/>
            <person name="Tamotsu H."/>
            <person name="Hirano T."/>
            <person name="Maruyama T."/>
            <person name="Yoshida T."/>
        </authorList>
    </citation>
    <scope>NUCLEOTIDE SEQUENCE [LARGE SCALE GENOMIC DNA]</scope>
    <source>
        <strain evidence="2 3">Myojin Knoll</strain>
    </source>
</reference>
<dbReference type="EMBL" id="AP013042">
    <property type="protein sequence ID" value="BAS68322.1"/>
    <property type="molecule type" value="Genomic_DNA"/>
</dbReference>
<dbReference type="InterPro" id="IPR014030">
    <property type="entry name" value="Ketoacyl_synth_N"/>
</dbReference>
<proteinExistence type="predicted"/>
<dbReference type="OrthoDB" id="9798676at2"/>
<dbReference type="Proteomes" id="UP000067399">
    <property type="component" value="Chromosome"/>
</dbReference>
<accession>A0A0P0UT93</accession>
<dbReference type="InterPro" id="IPR016039">
    <property type="entry name" value="Thiolase-like"/>
</dbReference>
<dbReference type="Pfam" id="PF13723">
    <property type="entry name" value="Ketoacyl-synt_2"/>
    <property type="match status" value="1"/>
</dbReference>
<dbReference type="Gene3D" id="3.40.47.10">
    <property type="match status" value="1"/>
</dbReference>
<dbReference type="GO" id="GO:0016746">
    <property type="term" value="F:acyltransferase activity"/>
    <property type="evidence" value="ECO:0007669"/>
    <property type="project" value="InterPro"/>
</dbReference>
<evidence type="ECO:0000313" key="3">
    <source>
        <dbReference type="Proteomes" id="UP000067399"/>
    </source>
</evidence>
<gene>
    <name evidence="2" type="ORF">BSEPE_1339</name>
</gene>
<protein>
    <recommendedName>
        <fullName evidence="1">Beta-ketoacyl synthase-like N-terminal domain-containing protein</fullName>
    </recommendedName>
</protein>
<dbReference type="AlphaFoldDB" id="A0A0P0UT93"/>
<dbReference type="RefSeq" id="WP_066045413.1">
    <property type="nucleotide sequence ID" value="NZ_AP013042.1"/>
</dbReference>
<evidence type="ECO:0000259" key="1">
    <source>
        <dbReference type="Pfam" id="PF13723"/>
    </source>
</evidence>
<keyword evidence="3" id="KW-1185">Reference proteome</keyword>
<dbReference type="SUPFAM" id="SSF53901">
    <property type="entry name" value="Thiolase-like"/>
    <property type="match status" value="1"/>
</dbReference>